<evidence type="ECO:0000259" key="4">
    <source>
        <dbReference type="Pfam" id="PF00171"/>
    </source>
</evidence>
<reference evidence="5 6" key="1">
    <citation type="submission" date="2020-05" db="EMBL/GenBank/DDBJ databases">
        <title>Identification and distribution of gene clusters putatively required for synthesis of sphingolipid metabolism inhibitors in phylogenetically diverse species of the filamentous fungus Fusarium.</title>
        <authorList>
            <person name="Kim H.-S."/>
            <person name="Busman M."/>
            <person name="Brown D.W."/>
            <person name="Divon H."/>
            <person name="Uhlig S."/>
            <person name="Proctor R.H."/>
        </authorList>
    </citation>
    <scope>NUCLEOTIDE SEQUENCE [LARGE SCALE GENOMIC DNA]</scope>
    <source>
        <strain evidence="5 6">NRRL 25211</strain>
    </source>
</reference>
<dbReference type="SUPFAM" id="SSF53720">
    <property type="entry name" value="ALDH-like"/>
    <property type="match status" value="1"/>
</dbReference>
<protein>
    <recommendedName>
        <fullName evidence="2">aldehyde dehydrogenase (NAD(+))</fullName>
        <ecNumber evidence="2">1.2.1.3</ecNumber>
    </recommendedName>
</protein>
<comment type="similarity">
    <text evidence="1">Belongs to the aldehyde dehydrogenase family.</text>
</comment>
<organism evidence="5 6">
    <name type="scientific">Fusarium pseudoanthophilum</name>
    <dbReference type="NCBI Taxonomy" id="48495"/>
    <lineage>
        <taxon>Eukaryota</taxon>
        <taxon>Fungi</taxon>
        <taxon>Dikarya</taxon>
        <taxon>Ascomycota</taxon>
        <taxon>Pezizomycotina</taxon>
        <taxon>Sordariomycetes</taxon>
        <taxon>Hypocreomycetidae</taxon>
        <taxon>Hypocreales</taxon>
        <taxon>Nectriaceae</taxon>
        <taxon>Fusarium</taxon>
        <taxon>Fusarium fujikuroi species complex</taxon>
    </lineage>
</organism>
<comment type="catalytic activity">
    <reaction evidence="3">
        <text>an aldehyde + NAD(+) + H2O = a carboxylate + NADH + 2 H(+)</text>
        <dbReference type="Rhea" id="RHEA:16185"/>
        <dbReference type="ChEBI" id="CHEBI:15377"/>
        <dbReference type="ChEBI" id="CHEBI:15378"/>
        <dbReference type="ChEBI" id="CHEBI:17478"/>
        <dbReference type="ChEBI" id="CHEBI:29067"/>
        <dbReference type="ChEBI" id="CHEBI:57540"/>
        <dbReference type="ChEBI" id="CHEBI:57945"/>
        <dbReference type="EC" id="1.2.1.3"/>
    </reaction>
</comment>
<proteinExistence type="inferred from homology"/>
<dbReference type="InterPro" id="IPR015590">
    <property type="entry name" value="Aldehyde_DH_dom"/>
</dbReference>
<name>A0A8H5KLA4_9HYPO</name>
<keyword evidence="6" id="KW-1185">Reference proteome</keyword>
<sequence>MRVKKVSFTGSVAIGENVLAAAAASNLRRYDQVKGTVDRALGQGDAKLLTSENPADDKGFWFSLAFIKLVKESKIVKKTFGLVSVLEKFKDKGKVMTLLERITASMDKLLEFFTRVINRALPATSEFEAGMVGINCISRVLLNPPFGGYKESGLGGTVVLWG</sequence>
<dbReference type="Gene3D" id="3.40.309.10">
    <property type="entry name" value="Aldehyde Dehydrogenase, Chain A, domain 2"/>
    <property type="match status" value="1"/>
</dbReference>
<dbReference type="Pfam" id="PF00171">
    <property type="entry name" value="Aldedh"/>
    <property type="match status" value="1"/>
</dbReference>
<gene>
    <name evidence="5" type="ORF">FPANT_10970</name>
</gene>
<dbReference type="EMBL" id="JAAOAR010000644">
    <property type="protein sequence ID" value="KAF5576360.1"/>
    <property type="molecule type" value="Genomic_DNA"/>
</dbReference>
<dbReference type="GO" id="GO:0004029">
    <property type="term" value="F:aldehyde dehydrogenase (NAD+) activity"/>
    <property type="evidence" value="ECO:0007669"/>
    <property type="project" value="UniProtKB-EC"/>
</dbReference>
<comment type="caution">
    <text evidence="5">The sequence shown here is derived from an EMBL/GenBank/DDBJ whole genome shotgun (WGS) entry which is preliminary data.</text>
</comment>
<dbReference type="Gene3D" id="3.40.605.10">
    <property type="entry name" value="Aldehyde Dehydrogenase, Chain A, domain 1"/>
    <property type="match status" value="1"/>
</dbReference>
<evidence type="ECO:0000313" key="6">
    <source>
        <dbReference type="Proteomes" id="UP000544095"/>
    </source>
</evidence>
<evidence type="ECO:0000313" key="5">
    <source>
        <dbReference type="EMBL" id="KAF5576360.1"/>
    </source>
</evidence>
<dbReference type="InterPro" id="IPR016161">
    <property type="entry name" value="Ald_DH/histidinol_DH"/>
</dbReference>
<accession>A0A8H5KLA4</accession>
<evidence type="ECO:0000256" key="3">
    <source>
        <dbReference type="ARBA" id="ARBA00049194"/>
    </source>
</evidence>
<evidence type="ECO:0000256" key="2">
    <source>
        <dbReference type="ARBA" id="ARBA00024226"/>
    </source>
</evidence>
<feature type="domain" description="Aldehyde dehydrogenase" evidence="4">
    <location>
        <begin position="28"/>
        <end position="157"/>
    </location>
</feature>
<dbReference type="EC" id="1.2.1.3" evidence="2"/>
<dbReference type="AlphaFoldDB" id="A0A8H5KLA4"/>
<dbReference type="PANTHER" id="PTHR11699">
    <property type="entry name" value="ALDEHYDE DEHYDROGENASE-RELATED"/>
    <property type="match status" value="1"/>
</dbReference>
<dbReference type="InterPro" id="IPR016162">
    <property type="entry name" value="Ald_DH_N"/>
</dbReference>
<dbReference type="Proteomes" id="UP000544095">
    <property type="component" value="Unassembled WGS sequence"/>
</dbReference>
<evidence type="ECO:0000256" key="1">
    <source>
        <dbReference type="ARBA" id="ARBA00009986"/>
    </source>
</evidence>
<dbReference type="InterPro" id="IPR016163">
    <property type="entry name" value="Ald_DH_C"/>
</dbReference>